<comment type="caution">
    <text evidence="1">The sequence shown here is derived from an EMBL/GenBank/DDBJ whole genome shotgun (WGS) entry which is preliminary data.</text>
</comment>
<dbReference type="EMBL" id="JAMKPW020000043">
    <property type="protein sequence ID" value="KAK8194174.1"/>
    <property type="molecule type" value="Genomic_DNA"/>
</dbReference>
<gene>
    <name evidence="1" type="ORF">M8818_007362</name>
</gene>
<evidence type="ECO:0000313" key="1">
    <source>
        <dbReference type="EMBL" id="KAK8194174.1"/>
    </source>
</evidence>
<accession>A0ACC3S333</accession>
<protein>
    <submittedName>
        <fullName evidence="1">Uncharacterized protein</fullName>
    </submittedName>
</protein>
<organism evidence="1 2">
    <name type="scientific">Zalaria obscura</name>
    <dbReference type="NCBI Taxonomy" id="2024903"/>
    <lineage>
        <taxon>Eukaryota</taxon>
        <taxon>Fungi</taxon>
        <taxon>Dikarya</taxon>
        <taxon>Ascomycota</taxon>
        <taxon>Pezizomycotina</taxon>
        <taxon>Dothideomycetes</taxon>
        <taxon>Dothideomycetidae</taxon>
        <taxon>Dothideales</taxon>
        <taxon>Zalariaceae</taxon>
        <taxon>Zalaria</taxon>
    </lineage>
</organism>
<evidence type="ECO:0000313" key="2">
    <source>
        <dbReference type="Proteomes" id="UP001320706"/>
    </source>
</evidence>
<dbReference type="Proteomes" id="UP001320706">
    <property type="component" value="Unassembled WGS sequence"/>
</dbReference>
<sequence>MPPKGRVTGPPAARQNRTGYARTVINELTSSENRSVVIGISFFAAGVAFLHSSWSEILLPPHWYGYEHHFTCAATSSLRPVCLRRSEANLGTADGHRKDRDSDDNAAVRTPS</sequence>
<proteinExistence type="predicted"/>
<keyword evidence="2" id="KW-1185">Reference proteome</keyword>
<name>A0ACC3S333_9PEZI</name>
<reference evidence="1" key="1">
    <citation type="submission" date="2024-02" db="EMBL/GenBank/DDBJ databases">
        <title>Metagenome Assembled Genome of Zalaria obscura JY119.</title>
        <authorList>
            <person name="Vighnesh L."/>
            <person name="Jagadeeshwari U."/>
            <person name="Venkata Ramana C."/>
            <person name="Sasikala C."/>
        </authorList>
    </citation>
    <scope>NUCLEOTIDE SEQUENCE</scope>
    <source>
        <strain evidence="1">JY119</strain>
    </source>
</reference>